<dbReference type="InterPro" id="IPR008920">
    <property type="entry name" value="TF_FadR/GntR_C"/>
</dbReference>
<dbReference type="GO" id="GO:0003700">
    <property type="term" value="F:DNA-binding transcription factor activity"/>
    <property type="evidence" value="ECO:0007669"/>
    <property type="project" value="InterPro"/>
</dbReference>
<reference evidence="5" key="1">
    <citation type="submission" date="2022-07" db="EMBL/GenBank/DDBJ databases">
        <title>Enhanced cultured diversity of the mouse gut microbiota enables custom-made synthetic communities.</title>
        <authorList>
            <person name="Afrizal A."/>
        </authorList>
    </citation>
    <scope>NUCLEOTIDE SEQUENCE</scope>
    <source>
        <strain evidence="5">DSM 29482</strain>
    </source>
</reference>
<keyword evidence="3" id="KW-0804">Transcription</keyword>
<protein>
    <submittedName>
        <fullName evidence="5">GntR family transcriptional regulator</fullName>
    </submittedName>
</protein>
<dbReference type="Gene3D" id="1.20.120.530">
    <property type="entry name" value="GntR ligand-binding domain-like"/>
    <property type="match status" value="1"/>
</dbReference>
<dbReference type="SUPFAM" id="SSF46785">
    <property type="entry name" value="Winged helix' DNA-binding domain"/>
    <property type="match status" value="1"/>
</dbReference>
<organism evidence="5 6">
    <name type="scientific">Anaerosalibacter massiliensis</name>
    <dbReference type="NCBI Taxonomy" id="1347392"/>
    <lineage>
        <taxon>Bacteria</taxon>
        <taxon>Bacillati</taxon>
        <taxon>Bacillota</taxon>
        <taxon>Tissierellia</taxon>
        <taxon>Tissierellales</taxon>
        <taxon>Sporanaerobacteraceae</taxon>
        <taxon>Anaerosalibacter</taxon>
    </lineage>
</organism>
<dbReference type="RefSeq" id="WP_187116715.1">
    <property type="nucleotide sequence ID" value="NZ_CABKTM010000075.1"/>
</dbReference>
<dbReference type="EMBL" id="JANJZL010000006">
    <property type="protein sequence ID" value="MCR2044473.1"/>
    <property type="molecule type" value="Genomic_DNA"/>
</dbReference>
<dbReference type="SMART" id="SM00345">
    <property type="entry name" value="HTH_GNTR"/>
    <property type="match status" value="1"/>
</dbReference>
<comment type="caution">
    <text evidence="5">The sequence shown here is derived from an EMBL/GenBank/DDBJ whole genome shotgun (WGS) entry which is preliminary data.</text>
</comment>
<evidence type="ECO:0000259" key="4">
    <source>
        <dbReference type="PROSITE" id="PS50949"/>
    </source>
</evidence>
<dbReference type="PANTHER" id="PTHR43537:SF51">
    <property type="entry name" value="HTH-TYPE TRANSCRIPTIONAL REGULATOR LGOR-RELATED"/>
    <property type="match status" value="1"/>
</dbReference>
<evidence type="ECO:0000313" key="6">
    <source>
        <dbReference type="Proteomes" id="UP001142078"/>
    </source>
</evidence>
<dbReference type="Pfam" id="PF00392">
    <property type="entry name" value="GntR"/>
    <property type="match status" value="1"/>
</dbReference>
<sequence>MTEKTYNTLKRAILDLDLKPGQLLTEEELSEQLGVSRTPLRAALNKLEYENLIKITPGRGTYVAELSLEYMEDIFDVREAVDMLSVRLAAERKTDEDIKEMDYLVEQQELLLKDKEFDVKQFIKLDIDFHCIISKAANNKVLERLTLQLVESYNRYILAAPFLDRASTIVSEHKQIIKAIKESNGEEAARIVQNHVNDIRESLKERIKKIL</sequence>
<dbReference type="Proteomes" id="UP001142078">
    <property type="component" value="Unassembled WGS sequence"/>
</dbReference>
<dbReference type="GO" id="GO:0003677">
    <property type="term" value="F:DNA binding"/>
    <property type="evidence" value="ECO:0007669"/>
    <property type="project" value="UniProtKB-KW"/>
</dbReference>
<dbReference type="InterPro" id="IPR011711">
    <property type="entry name" value="GntR_C"/>
</dbReference>
<proteinExistence type="predicted"/>
<dbReference type="AlphaFoldDB" id="A0A9X2S5E7"/>
<dbReference type="PANTHER" id="PTHR43537">
    <property type="entry name" value="TRANSCRIPTIONAL REGULATOR, GNTR FAMILY"/>
    <property type="match status" value="1"/>
</dbReference>
<dbReference type="CDD" id="cd07377">
    <property type="entry name" value="WHTH_GntR"/>
    <property type="match status" value="1"/>
</dbReference>
<name>A0A9X2S5E7_9FIRM</name>
<dbReference type="SUPFAM" id="SSF48008">
    <property type="entry name" value="GntR ligand-binding domain-like"/>
    <property type="match status" value="1"/>
</dbReference>
<dbReference type="PRINTS" id="PR00035">
    <property type="entry name" value="HTHGNTR"/>
</dbReference>
<feature type="domain" description="HTH gntR-type" evidence="4">
    <location>
        <begin position="1"/>
        <end position="66"/>
    </location>
</feature>
<keyword evidence="1" id="KW-0805">Transcription regulation</keyword>
<dbReference type="SMART" id="SM00895">
    <property type="entry name" value="FCD"/>
    <property type="match status" value="1"/>
</dbReference>
<evidence type="ECO:0000256" key="3">
    <source>
        <dbReference type="ARBA" id="ARBA00023163"/>
    </source>
</evidence>
<dbReference type="InterPro" id="IPR036388">
    <property type="entry name" value="WH-like_DNA-bd_sf"/>
</dbReference>
<evidence type="ECO:0000313" key="5">
    <source>
        <dbReference type="EMBL" id="MCR2044473.1"/>
    </source>
</evidence>
<dbReference type="PROSITE" id="PS50949">
    <property type="entry name" value="HTH_GNTR"/>
    <property type="match status" value="1"/>
</dbReference>
<dbReference type="InterPro" id="IPR000524">
    <property type="entry name" value="Tscrpt_reg_HTH_GntR"/>
</dbReference>
<dbReference type="Pfam" id="PF07729">
    <property type="entry name" value="FCD"/>
    <property type="match status" value="1"/>
</dbReference>
<dbReference type="InterPro" id="IPR036390">
    <property type="entry name" value="WH_DNA-bd_sf"/>
</dbReference>
<dbReference type="Gene3D" id="1.10.10.10">
    <property type="entry name" value="Winged helix-like DNA-binding domain superfamily/Winged helix DNA-binding domain"/>
    <property type="match status" value="1"/>
</dbReference>
<keyword evidence="2" id="KW-0238">DNA-binding</keyword>
<accession>A0A9X2S5E7</accession>
<evidence type="ECO:0000256" key="2">
    <source>
        <dbReference type="ARBA" id="ARBA00023125"/>
    </source>
</evidence>
<keyword evidence="6" id="KW-1185">Reference proteome</keyword>
<gene>
    <name evidence="5" type="ORF">NSA23_10140</name>
</gene>
<evidence type="ECO:0000256" key="1">
    <source>
        <dbReference type="ARBA" id="ARBA00023015"/>
    </source>
</evidence>